<reference evidence="1 2" key="1">
    <citation type="submission" date="2021-06" db="EMBL/GenBank/DDBJ databases">
        <title>Caerostris extrusa draft genome.</title>
        <authorList>
            <person name="Kono N."/>
            <person name="Arakawa K."/>
        </authorList>
    </citation>
    <scope>NUCLEOTIDE SEQUENCE [LARGE SCALE GENOMIC DNA]</scope>
</reference>
<proteinExistence type="predicted"/>
<keyword evidence="2" id="KW-1185">Reference proteome</keyword>
<protein>
    <recommendedName>
        <fullName evidence="3">Secreted protein</fullName>
    </recommendedName>
</protein>
<evidence type="ECO:0000313" key="2">
    <source>
        <dbReference type="Proteomes" id="UP001054945"/>
    </source>
</evidence>
<sequence>MTCGRTLSAPSGHRRTLSLLLAISHSLFSISEFLYDECSFRGSVGRSSHYHMRDACFRIFRLSAGAETSLFLYTLLSTQLLQSSPRIRL</sequence>
<accession>A0AAV4UES0</accession>
<name>A0AAV4UES0_CAEEX</name>
<evidence type="ECO:0000313" key="1">
    <source>
        <dbReference type="EMBL" id="GIY56273.1"/>
    </source>
</evidence>
<dbReference type="AlphaFoldDB" id="A0AAV4UES0"/>
<organism evidence="1 2">
    <name type="scientific">Caerostris extrusa</name>
    <name type="common">Bark spider</name>
    <name type="synonym">Caerostris bankana</name>
    <dbReference type="NCBI Taxonomy" id="172846"/>
    <lineage>
        <taxon>Eukaryota</taxon>
        <taxon>Metazoa</taxon>
        <taxon>Ecdysozoa</taxon>
        <taxon>Arthropoda</taxon>
        <taxon>Chelicerata</taxon>
        <taxon>Arachnida</taxon>
        <taxon>Araneae</taxon>
        <taxon>Araneomorphae</taxon>
        <taxon>Entelegynae</taxon>
        <taxon>Araneoidea</taxon>
        <taxon>Araneidae</taxon>
        <taxon>Caerostris</taxon>
    </lineage>
</organism>
<comment type="caution">
    <text evidence="1">The sequence shown here is derived from an EMBL/GenBank/DDBJ whole genome shotgun (WGS) entry which is preliminary data.</text>
</comment>
<dbReference type="EMBL" id="BPLR01012749">
    <property type="protein sequence ID" value="GIY56273.1"/>
    <property type="molecule type" value="Genomic_DNA"/>
</dbReference>
<evidence type="ECO:0008006" key="3">
    <source>
        <dbReference type="Google" id="ProtNLM"/>
    </source>
</evidence>
<gene>
    <name evidence="1" type="ORF">CEXT_26541</name>
</gene>
<dbReference type="Proteomes" id="UP001054945">
    <property type="component" value="Unassembled WGS sequence"/>
</dbReference>